<name>A0ABQ7R8N1_PLUXY</name>
<keyword evidence="7 14" id="KW-1133">Transmembrane helix</keyword>
<keyword evidence="8 14" id="KW-0472">Membrane</keyword>
<dbReference type="Pfam" id="PF01130">
    <property type="entry name" value="CD36"/>
    <property type="match status" value="1"/>
</dbReference>
<evidence type="ECO:0000256" key="9">
    <source>
        <dbReference type="ARBA" id="ARBA00023157"/>
    </source>
</evidence>
<evidence type="ECO:0000256" key="13">
    <source>
        <dbReference type="SAM" id="MobiDB-lite"/>
    </source>
</evidence>
<evidence type="ECO:0000256" key="3">
    <source>
        <dbReference type="ARBA" id="ARBA00022475"/>
    </source>
</evidence>
<accession>A0ABQ7R8N1</accession>
<dbReference type="PANTHER" id="PTHR11923:SF109">
    <property type="entry name" value="SENSORY NEURON MEMBRANE PROTEIN 2"/>
    <property type="match status" value="1"/>
</dbReference>
<evidence type="ECO:0000256" key="7">
    <source>
        <dbReference type="ARBA" id="ARBA00022989"/>
    </source>
</evidence>
<feature type="transmembrane region" description="Helical" evidence="14">
    <location>
        <begin position="466"/>
        <end position="490"/>
    </location>
</feature>
<evidence type="ECO:0000256" key="12">
    <source>
        <dbReference type="ARBA" id="ARBA00040645"/>
    </source>
</evidence>
<keyword evidence="4" id="KW-0716">Sensory transduction</keyword>
<feature type="compositionally biased region" description="Pro residues" evidence="13">
    <location>
        <begin position="500"/>
        <end position="514"/>
    </location>
</feature>
<keyword evidence="3" id="KW-1003">Cell membrane</keyword>
<feature type="region of interest" description="Disordered" evidence="13">
    <location>
        <begin position="496"/>
        <end position="520"/>
    </location>
</feature>
<evidence type="ECO:0000256" key="1">
    <source>
        <dbReference type="ARBA" id="ARBA00004236"/>
    </source>
</evidence>
<evidence type="ECO:0000256" key="4">
    <source>
        <dbReference type="ARBA" id="ARBA00022606"/>
    </source>
</evidence>
<dbReference type="EMBL" id="JAHIBW010000001">
    <property type="protein sequence ID" value="KAG7313655.1"/>
    <property type="molecule type" value="Genomic_DNA"/>
</dbReference>
<keyword evidence="6" id="KW-0552">Olfaction</keyword>
<evidence type="ECO:0000256" key="6">
    <source>
        <dbReference type="ARBA" id="ARBA00022725"/>
    </source>
</evidence>
<comment type="similarity">
    <text evidence="2">Belongs to the CD36 family.</text>
</comment>
<comment type="caution">
    <text evidence="15">The sequence shown here is derived from an EMBL/GenBank/DDBJ whole genome shotgun (WGS) entry which is preliminary data.</text>
</comment>
<dbReference type="Proteomes" id="UP000823941">
    <property type="component" value="Chromosome 1"/>
</dbReference>
<keyword evidence="10" id="KW-0675">Receptor</keyword>
<evidence type="ECO:0000256" key="8">
    <source>
        <dbReference type="ARBA" id="ARBA00023136"/>
    </source>
</evidence>
<evidence type="ECO:0000256" key="2">
    <source>
        <dbReference type="ARBA" id="ARBA00010532"/>
    </source>
</evidence>
<comment type="subcellular location">
    <subcellularLocation>
        <location evidence="1">Cell membrane</location>
    </subcellularLocation>
</comment>
<keyword evidence="9" id="KW-1015">Disulfide bond</keyword>
<evidence type="ECO:0000256" key="11">
    <source>
        <dbReference type="ARBA" id="ARBA00023180"/>
    </source>
</evidence>
<proteinExistence type="inferred from homology"/>
<evidence type="ECO:0000256" key="14">
    <source>
        <dbReference type="SAM" id="Phobius"/>
    </source>
</evidence>
<keyword evidence="5 14" id="KW-0812">Transmembrane</keyword>
<evidence type="ECO:0000313" key="15">
    <source>
        <dbReference type="EMBL" id="KAG7313655.1"/>
    </source>
</evidence>
<keyword evidence="11" id="KW-0325">Glycoprotein</keyword>
<gene>
    <name evidence="15" type="ORF">JYU34_000814</name>
</gene>
<evidence type="ECO:0000256" key="5">
    <source>
        <dbReference type="ARBA" id="ARBA00022692"/>
    </source>
</evidence>
<reference evidence="15 16" key="1">
    <citation type="submission" date="2021-06" db="EMBL/GenBank/DDBJ databases">
        <title>A haploid diamondback moth (Plutella xylostella L.) genome assembly resolves 31 chromosomes and identifies a diamide resistance mutation.</title>
        <authorList>
            <person name="Ward C.M."/>
            <person name="Perry K.D."/>
            <person name="Baker G."/>
            <person name="Powis K."/>
            <person name="Heckel D.G."/>
            <person name="Baxter S.W."/>
        </authorList>
    </citation>
    <scope>NUCLEOTIDE SEQUENCE [LARGE SCALE GENOMIC DNA]</scope>
    <source>
        <strain evidence="15 16">LV</strain>
        <tissue evidence="15">Single pupa</tissue>
    </source>
</reference>
<keyword evidence="16" id="KW-1185">Reference proteome</keyword>
<sequence>MKFGVRSSAAVLAVGAVVAVAVAIVGYAVVPGIIDETILQEVALENNTIALERFENVPFPLNFTIHLFSVENGPEVLAGGIPRVRERGPYIYKLYQTRVIEGFNEDTISYRFLQTYEFDKDASFPNTEDDRVTIANVAYHSVLQVAEQLAPTLLGALSLALDSVFGRELNSPLATVRVGDLVFDGIPLCRGGGLLASVACAVIRDAAKDIPNMEVQPDGSLVFSLFAHKRDKLGELYKVDRGLKEPLALGSILQWNQRDFLPNWAGGPLSQCARLNGTDTGIFPPFIKRDTVLYGFNTDICRSVELRYQYDTQYSGVPAYRFAANDWFLSNREGCFCLNVTAGVAAPDGCLLHGAQEMYSCIGSYLVLTYPHFLFAHPTYANMVVGMTPDLERHRIFLDLEPNSGYPVRGAKRAQLNVFFRRIPGVAATANFDNTLVPIFWLEEGITLPDNLIQEIKDRLLGPLELVAILLPTVIALSGAVMLIGAAMLFNARRPRARASPPPSPIPSPPPPPARRPEPIVVYTVEADSPIDSPNHANGNT</sequence>
<evidence type="ECO:0000256" key="10">
    <source>
        <dbReference type="ARBA" id="ARBA00023170"/>
    </source>
</evidence>
<protein>
    <recommendedName>
        <fullName evidence="12">Sensory neuron membrane protein 2</fullName>
    </recommendedName>
</protein>
<organism evidence="15 16">
    <name type="scientific">Plutella xylostella</name>
    <name type="common">Diamondback moth</name>
    <name type="synonym">Plutella maculipennis</name>
    <dbReference type="NCBI Taxonomy" id="51655"/>
    <lineage>
        <taxon>Eukaryota</taxon>
        <taxon>Metazoa</taxon>
        <taxon>Ecdysozoa</taxon>
        <taxon>Arthropoda</taxon>
        <taxon>Hexapoda</taxon>
        <taxon>Insecta</taxon>
        <taxon>Pterygota</taxon>
        <taxon>Neoptera</taxon>
        <taxon>Endopterygota</taxon>
        <taxon>Lepidoptera</taxon>
        <taxon>Glossata</taxon>
        <taxon>Ditrysia</taxon>
        <taxon>Yponomeutoidea</taxon>
        <taxon>Plutellidae</taxon>
        <taxon>Plutella</taxon>
    </lineage>
</organism>
<dbReference type="InterPro" id="IPR002159">
    <property type="entry name" value="CD36_fam"/>
</dbReference>
<evidence type="ECO:0000313" key="16">
    <source>
        <dbReference type="Proteomes" id="UP000823941"/>
    </source>
</evidence>
<dbReference type="PANTHER" id="PTHR11923">
    <property type="entry name" value="SCAVENGER RECEPTOR CLASS B TYPE-1 SR-B1"/>
    <property type="match status" value="1"/>
</dbReference>
<dbReference type="PRINTS" id="PR01609">
    <property type="entry name" value="CD36FAMILY"/>
</dbReference>